<evidence type="ECO:0000313" key="1">
    <source>
        <dbReference type="EMBL" id="MBB4951936.1"/>
    </source>
</evidence>
<name>A0A7W7SK29_9ACTN</name>
<comment type="caution">
    <text evidence="1">The sequence shown here is derived from an EMBL/GenBank/DDBJ whole genome shotgun (WGS) entry which is preliminary data.</text>
</comment>
<dbReference type="EMBL" id="JACHJR010000003">
    <property type="protein sequence ID" value="MBB4951936.1"/>
    <property type="molecule type" value="Genomic_DNA"/>
</dbReference>
<reference evidence="1 2" key="1">
    <citation type="submission" date="2020-08" db="EMBL/GenBank/DDBJ databases">
        <title>Sequencing the genomes of 1000 actinobacteria strains.</title>
        <authorList>
            <person name="Klenk H.-P."/>
        </authorList>
    </citation>
    <scope>NUCLEOTIDE SEQUENCE [LARGE SCALE GENOMIC DNA]</scope>
    <source>
        <strain evidence="1 2">DSM 44786</strain>
    </source>
</reference>
<dbReference type="Proteomes" id="UP000573327">
    <property type="component" value="Unassembled WGS sequence"/>
</dbReference>
<keyword evidence="2" id="KW-1185">Reference proteome</keyword>
<dbReference type="AlphaFoldDB" id="A0A7W7SK29"/>
<gene>
    <name evidence="1" type="ORF">F4556_007590</name>
</gene>
<proteinExistence type="predicted"/>
<sequence length="58" mass="6019">MDDTSYVTQLSAELRSALDCGDVDPGPARACAELLDSPAGARLLGRLGRIADTAEAEL</sequence>
<protein>
    <submittedName>
        <fullName evidence="1">Uncharacterized protein</fullName>
    </submittedName>
</protein>
<evidence type="ECO:0000313" key="2">
    <source>
        <dbReference type="Proteomes" id="UP000573327"/>
    </source>
</evidence>
<organism evidence="1 2">
    <name type="scientific">Kitasatospora gansuensis</name>
    <dbReference type="NCBI Taxonomy" id="258050"/>
    <lineage>
        <taxon>Bacteria</taxon>
        <taxon>Bacillati</taxon>
        <taxon>Actinomycetota</taxon>
        <taxon>Actinomycetes</taxon>
        <taxon>Kitasatosporales</taxon>
        <taxon>Streptomycetaceae</taxon>
        <taxon>Kitasatospora</taxon>
    </lineage>
</organism>
<accession>A0A7W7SK29</accession>
<dbReference type="RefSeq" id="WP_184926000.1">
    <property type="nucleotide sequence ID" value="NZ_JACHJR010000003.1"/>
</dbReference>